<evidence type="ECO:0000313" key="2">
    <source>
        <dbReference type="EMBL" id="KAG8173937.1"/>
    </source>
</evidence>
<gene>
    <name evidence="2" type="ORF">JTE90_012041</name>
</gene>
<comment type="caution">
    <text evidence="2">The sequence shown here is derived from an EMBL/GenBank/DDBJ whole genome shotgun (WGS) entry which is preliminary data.</text>
</comment>
<evidence type="ECO:0000256" key="1">
    <source>
        <dbReference type="SAM" id="Phobius"/>
    </source>
</evidence>
<dbReference type="AlphaFoldDB" id="A0AAV6TPL2"/>
<dbReference type="Proteomes" id="UP000827092">
    <property type="component" value="Unassembled WGS sequence"/>
</dbReference>
<reference evidence="2 3" key="1">
    <citation type="journal article" date="2022" name="Nat. Ecol. Evol.">
        <title>A masculinizing supergene underlies an exaggerated male reproductive morph in a spider.</title>
        <authorList>
            <person name="Hendrickx F."/>
            <person name="De Corte Z."/>
            <person name="Sonet G."/>
            <person name="Van Belleghem S.M."/>
            <person name="Kostlbacher S."/>
            <person name="Vangestel C."/>
        </authorList>
    </citation>
    <scope>NUCLEOTIDE SEQUENCE [LARGE SCALE GENOMIC DNA]</scope>
    <source>
        <strain evidence="2">W744_W776</strain>
    </source>
</reference>
<organism evidence="2 3">
    <name type="scientific">Oedothorax gibbosus</name>
    <dbReference type="NCBI Taxonomy" id="931172"/>
    <lineage>
        <taxon>Eukaryota</taxon>
        <taxon>Metazoa</taxon>
        <taxon>Ecdysozoa</taxon>
        <taxon>Arthropoda</taxon>
        <taxon>Chelicerata</taxon>
        <taxon>Arachnida</taxon>
        <taxon>Araneae</taxon>
        <taxon>Araneomorphae</taxon>
        <taxon>Entelegynae</taxon>
        <taxon>Araneoidea</taxon>
        <taxon>Linyphiidae</taxon>
        <taxon>Erigoninae</taxon>
        <taxon>Oedothorax</taxon>
    </lineage>
</organism>
<sequence length="89" mass="10295">MFSAPPRLSNVFFVSGLYYIWLYLFVLYFVPFVTLAVLNVFIWRASPTRTEGKEIRLATMLVSTSEANLARTISGFGFRIQITEFKFLL</sequence>
<name>A0AAV6TPL2_9ARAC</name>
<dbReference type="EMBL" id="JAFNEN010001414">
    <property type="protein sequence ID" value="KAG8173937.1"/>
    <property type="molecule type" value="Genomic_DNA"/>
</dbReference>
<keyword evidence="1" id="KW-1133">Transmembrane helix</keyword>
<accession>A0AAV6TPL2</accession>
<feature type="transmembrane region" description="Helical" evidence="1">
    <location>
        <begin position="20"/>
        <end position="43"/>
    </location>
</feature>
<keyword evidence="1" id="KW-0812">Transmembrane</keyword>
<keyword evidence="1" id="KW-0472">Membrane</keyword>
<protein>
    <submittedName>
        <fullName evidence="2">Uncharacterized protein</fullName>
    </submittedName>
</protein>
<proteinExistence type="predicted"/>
<keyword evidence="3" id="KW-1185">Reference proteome</keyword>
<evidence type="ECO:0000313" key="3">
    <source>
        <dbReference type="Proteomes" id="UP000827092"/>
    </source>
</evidence>